<proteinExistence type="predicted"/>
<dbReference type="Proteomes" id="UP000638560">
    <property type="component" value="Unassembled WGS sequence"/>
</dbReference>
<comment type="caution">
    <text evidence="1">The sequence shown here is derived from an EMBL/GenBank/DDBJ whole genome shotgun (WGS) entry which is preliminary data.</text>
</comment>
<keyword evidence="2" id="KW-1185">Reference proteome</keyword>
<dbReference type="SUPFAM" id="SSF48452">
    <property type="entry name" value="TPR-like"/>
    <property type="match status" value="1"/>
</dbReference>
<protein>
    <submittedName>
        <fullName evidence="1">Sporulation protein</fullName>
    </submittedName>
</protein>
<dbReference type="RefSeq" id="WP_196204157.1">
    <property type="nucleotide sequence ID" value="NZ_JADPUN010000243.1"/>
</dbReference>
<organism evidence="1 2">
    <name type="scientific">Plantactinospora alkalitolerans</name>
    <dbReference type="NCBI Taxonomy" id="2789879"/>
    <lineage>
        <taxon>Bacteria</taxon>
        <taxon>Bacillati</taxon>
        <taxon>Actinomycetota</taxon>
        <taxon>Actinomycetes</taxon>
        <taxon>Micromonosporales</taxon>
        <taxon>Micromonosporaceae</taxon>
        <taxon>Plantactinospora</taxon>
    </lineage>
</organism>
<dbReference type="EMBL" id="JADPUN010000243">
    <property type="protein sequence ID" value="MBF9132629.1"/>
    <property type="molecule type" value="Genomic_DNA"/>
</dbReference>
<dbReference type="Gene3D" id="1.25.40.10">
    <property type="entry name" value="Tetratricopeptide repeat domain"/>
    <property type="match status" value="1"/>
</dbReference>
<evidence type="ECO:0000313" key="2">
    <source>
        <dbReference type="Proteomes" id="UP000638560"/>
    </source>
</evidence>
<reference evidence="1 2" key="1">
    <citation type="submission" date="2020-11" db="EMBL/GenBank/DDBJ databases">
        <title>A novel isolate from a Black sea contaminated sediment with potential to produce alkanes: Plantactinospora alkalitolerans sp. nov.</title>
        <authorList>
            <person name="Carro L."/>
            <person name="Veyisoglu A."/>
            <person name="Guven K."/>
            <person name="Schumann P."/>
            <person name="Klenk H.-P."/>
            <person name="Sahin N."/>
        </authorList>
    </citation>
    <scope>NUCLEOTIDE SEQUENCE [LARGE SCALE GENOMIC DNA]</scope>
    <source>
        <strain evidence="1 2">S1510</strain>
    </source>
</reference>
<evidence type="ECO:0000313" key="1">
    <source>
        <dbReference type="EMBL" id="MBF9132629.1"/>
    </source>
</evidence>
<sequence length="468" mass="50312">MPELQPNLSLAEVMTRVNCSNKGLAARVRAVAARHGTELRCDHVTVKRWLDGSQPRTQTAGFIAEALSEKAGFRVSVEDIAMGQASPMATFESALQYPEDIAGARLRLLELARHDLSNLPNVLTSPAIPAAWSAPLLPWLLSRPEPVPESSATARRVGMADVDAICATNKMFMQLDFQYGGGHARSALAQYFTAEVLPLLDGKFTESVGKRLFSAASEVAQLLGWTAYDAGRHGLAQRYLIQALRLAQAGQDRVMGSRILSNLSHQANYLGRFTEAAQLARAAQEGGKETASATVMTMLLSMEARALAGSGDEKGCAAVLVGAETIFGRRKPSDDPPWIDYFDEAELAGEMAHCFRDLRKPKLAQEFVGKAVALSDPSYVRTLAFMRLILCASCIHELDLERAAGAGIEAITLAGSLKSERYLRYIRDLCNDLAPHRSSAAVVRFLGLADEVLSPSEGSPAAAGAGIA</sequence>
<accession>A0ABS0H2S6</accession>
<name>A0ABS0H2S6_9ACTN</name>
<dbReference type="InterPro" id="IPR011990">
    <property type="entry name" value="TPR-like_helical_dom_sf"/>
</dbReference>
<gene>
    <name evidence="1" type="ORF">I0C86_27285</name>
</gene>